<dbReference type="PRINTS" id="PR00507">
    <property type="entry name" value="N12N6MTFRASE"/>
</dbReference>
<proteinExistence type="predicted"/>
<dbReference type="GO" id="GO:0003677">
    <property type="term" value="F:DNA binding"/>
    <property type="evidence" value="ECO:0007669"/>
    <property type="project" value="UniProtKB-KW"/>
</dbReference>
<dbReference type="CDD" id="cd02440">
    <property type="entry name" value="AdoMet_MTases"/>
    <property type="match status" value="1"/>
</dbReference>
<feature type="domain" description="DNA methylase adenine-specific" evidence="8">
    <location>
        <begin position="16"/>
        <end position="222"/>
    </location>
</feature>
<sequence length="705" mass="83041">MENKSYKSGFVPENIIYTPNKIISFISNIVAGWEPERVLDPACGIGTLFPKINELSTIKPKFIGVDISKEIIEKARKKLKDTDVNYELFNTDFFTFKDSVSEKFDLIVTQPSFVQLQESVDFHGFKILDMEIRFLMESLKLLKKNGHAVFILPEQKSFFSSDYYNPLRQYIMDHYSLEAIISLPYNTLYPYSSTKTCILIIKNDTQRDKVFFAKFHQNVEDIIINNYFEETFNDNFAQGIWIDSSTLNGDKVYWTFDFMRGLEEFKKKTENSPYSLKFLTDLTKFRDKFAPKRNVFLFPKVPHNDVIFLTELENNDEISNYYQFILSDKNISEPYLKIYLNSEAVKNELILLSYGNTPKKLDMKGIKSLQIEVPDLKTQNNIVDSYQRAELIFNEIGSAFRNFKRNIFNYRDLDDILSKFDDEYLLYQYQIWPFATSHHMASKTDAGLHKRLDNYFKLFEMIAAFNTILLLSALPPEICYEGKEKFWDTGSFKYYAMSFGSWVGLYERLISFYDDLKEEVYELIPFERSFYKNIANPQIIDILNPIVNLRNQKAHGGAMPDVFVKKQILELNEKLNELFQVLGDYESMDLIYTTGMEKNRGLYTIRAKLLKGNVYPFAEYKFHTETDMDSKVLYLYNPVSDDRLKLIPELIKMVECSDCGSWSLYFYNSLKDKYARYVSYQYEIHDYEDTEKEVEGFFKKLNNEL</sequence>
<dbReference type="PATRIC" id="fig|2162.10.peg.1197"/>
<evidence type="ECO:0000256" key="3">
    <source>
        <dbReference type="ARBA" id="ARBA00022679"/>
    </source>
</evidence>
<dbReference type="InterPro" id="IPR003356">
    <property type="entry name" value="DNA_methylase_A-5"/>
</dbReference>
<dbReference type="SUPFAM" id="SSF116734">
    <property type="entry name" value="DNA methylase specificity domain"/>
    <property type="match status" value="1"/>
</dbReference>
<dbReference type="AlphaFoldDB" id="A0A0S4FP47"/>
<accession>A0A0S4FP47</accession>
<dbReference type="GO" id="GO:0008170">
    <property type="term" value="F:N-methyltransferase activity"/>
    <property type="evidence" value="ECO:0007669"/>
    <property type="project" value="InterPro"/>
</dbReference>
<keyword evidence="4" id="KW-0949">S-adenosyl-L-methionine</keyword>
<keyword evidence="5" id="KW-0680">Restriction system</keyword>
<keyword evidence="10" id="KW-1185">Reference proteome</keyword>
<dbReference type="Gene3D" id="3.40.50.150">
    <property type="entry name" value="Vaccinia Virus protein VP39"/>
    <property type="match status" value="1"/>
</dbReference>
<evidence type="ECO:0000256" key="7">
    <source>
        <dbReference type="ARBA" id="ARBA00047942"/>
    </source>
</evidence>
<keyword evidence="3" id="KW-0808">Transferase</keyword>
<name>A0A0S4FP47_METFO</name>
<dbReference type="Proteomes" id="UP000062768">
    <property type="component" value="Chromosome I"/>
</dbReference>
<evidence type="ECO:0000256" key="2">
    <source>
        <dbReference type="ARBA" id="ARBA00022603"/>
    </source>
</evidence>
<dbReference type="EC" id="2.1.1.72" evidence="1"/>
<keyword evidence="6" id="KW-0238">DNA-binding</keyword>
<dbReference type="PANTHER" id="PTHR42933:SF1">
    <property type="entry name" value="SITE-SPECIFIC DNA-METHYLTRANSFERASE (ADENINE-SPECIFIC)"/>
    <property type="match status" value="1"/>
</dbReference>
<dbReference type="SUPFAM" id="SSF53335">
    <property type="entry name" value="S-adenosyl-L-methionine-dependent methyltransferases"/>
    <property type="match status" value="1"/>
</dbReference>
<evidence type="ECO:0000256" key="4">
    <source>
        <dbReference type="ARBA" id="ARBA00022691"/>
    </source>
</evidence>
<evidence type="ECO:0000256" key="1">
    <source>
        <dbReference type="ARBA" id="ARBA00011900"/>
    </source>
</evidence>
<dbReference type="GO" id="GO:0009007">
    <property type="term" value="F:site-specific DNA-methyltransferase (adenine-specific) activity"/>
    <property type="evidence" value="ECO:0007669"/>
    <property type="project" value="UniProtKB-EC"/>
</dbReference>
<reference evidence="9" key="1">
    <citation type="submission" date="2014-09" db="EMBL/GenBank/DDBJ databases">
        <authorList>
            <person name="Wibberg D."/>
        </authorList>
    </citation>
    <scope>NUCLEOTIDE SEQUENCE [LARGE SCALE GENOMIC DNA]</scope>
    <source>
        <strain evidence="9">Mb9</strain>
    </source>
</reference>
<protein>
    <recommendedName>
        <fullName evidence="1">site-specific DNA-methyltransferase (adenine-specific)</fullName>
        <ecNumber evidence="1">2.1.1.72</ecNumber>
    </recommendedName>
</protein>
<dbReference type="Gene3D" id="3.90.220.20">
    <property type="entry name" value="DNA methylase specificity domains"/>
    <property type="match status" value="1"/>
</dbReference>
<dbReference type="InterPro" id="IPR044946">
    <property type="entry name" value="Restrct_endonuc_typeI_TRD_sf"/>
</dbReference>
<evidence type="ECO:0000259" key="8">
    <source>
        <dbReference type="Pfam" id="PF02384"/>
    </source>
</evidence>
<evidence type="ECO:0000256" key="5">
    <source>
        <dbReference type="ARBA" id="ARBA00022747"/>
    </source>
</evidence>
<organism evidence="9 10">
    <name type="scientific">Methanobacterium formicicum</name>
    <dbReference type="NCBI Taxonomy" id="2162"/>
    <lineage>
        <taxon>Archaea</taxon>
        <taxon>Methanobacteriati</taxon>
        <taxon>Methanobacteriota</taxon>
        <taxon>Methanomada group</taxon>
        <taxon>Methanobacteria</taxon>
        <taxon>Methanobacteriales</taxon>
        <taxon>Methanobacteriaceae</taxon>
        <taxon>Methanobacterium</taxon>
    </lineage>
</organism>
<dbReference type="Pfam" id="PF02384">
    <property type="entry name" value="N6_Mtase"/>
    <property type="match status" value="1"/>
</dbReference>
<evidence type="ECO:0000256" key="6">
    <source>
        <dbReference type="ARBA" id="ARBA00023125"/>
    </source>
</evidence>
<dbReference type="EMBL" id="LN734822">
    <property type="protein sequence ID" value="CEL24783.1"/>
    <property type="molecule type" value="Genomic_DNA"/>
</dbReference>
<keyword evidence="2" id="KW-0489">Methyltransferase</keyword>
<dbReference type="PANTHER" id="PTHR42933">
    <property type="entry name" value="SLR6095 PROTEIN"/>
    <property type="match status" value="1"/>
</dbReference>
<dbReference type="GO" id="GO:0009307">
    <property type="term" value="P:DNA restriction-modification system"/>
    <property type="evidence" value="ECO:0007669"/>
    <property type="project" value="UniProtKB-KW"/>
</dbReference>
<comment type="catalytic activity">
    <reaction evidence="7">
        <text>a 2'-deoxyadenosine in DNA + S-adenosyl-L-methionine = an N(6)-methyl-2'-deoxyadenosine in DNA + S-adenosyl-L-homocysteine + H(+)</text>
        <dbReference type="Rhea" id="RHEA:15197"/>
        <dbReference type="Rhea" id="RHEA-COMP:12418"/>
        <dbReference type="Rhea" id="RHEA-COMP:12419"/>
        <dbReference type="ChEBI" id="CHEBI:15378"/>
        <dbReference type="ChEBI" id="CHEBI:57856"/>
        <dbReference type="ChEBI" id="CHEBI:59789"/>
        <dbReference type="ChEBI" id="CHEBI:90615"/>
        <dbReference type="ChEBI" id="CHEBI:90616"/>
        <dbReference type="EC" id="2.1.1.72"/>
    </reaction>
</comment>
<dbReference type="InterPro" id="IPR029063">
    <property type="entry name" value="SAM-dependent_MTases_sf"/>
</dbReference>
<dbReference type="GO" id="GO:0032259">
    <property type="term" value="P:methylation"/>
    <property type="evidence" value="ECO:0007669"/>
    <property type="project" value="UniProtKB-KW"/>
</dbReference>
<evidence type="ECO:0000313" key="10">
    <source>
        <dbReference type="Proteomes" id="UP000062768"/>
    </source>
</evidence>
<evidence type="ECO:0000313" key="9">
    <source>
        <dbReference type="EMBL" id="CEL24783.1"/>
    </source>
</evidence>
<gene>
    <name evidence="9" type="ORF">MB9_1145</name>
</gene>
<dbReference type="InterPro" id="IPR051537">
    <property type="entry name" value="DNA_Adenine_Mtase"/>
</dbReference>